<dbReference type="PROSITE" id="PS50112">
    <property type="entry name" value="PAS"/>
    <property type="match status" value="1"/>
</dbReference>
<dbReference type="InterPro" id="IPR036388">
    <property type="entry name" value="WH-like_DNA-bd_sf"/>
</dbReference>
<evidence type="ECO:0000313" key="7">
    <source>
        <dbReference type="Proteomes" id="UP000428260"/>
    </source>
</evidence>
<dbReference type="Pfam" id="PF00196">
    <property type="entry name" value="GerE"/>
    <property type="match status" value="1"/>
</dbReference>
<dbReference type="PANTHER" id="PTHR44688:SF16">
    <property type="entry name" value="DNA-BINDING TRANSCRIPTIONAL ACTIVATOR DEVR_DOSR"/>
    <property type="match status" value="1"/>
</dbReference>
<dbReference type="EMBL" id="CP046401">
    <property type="protein sequence ID" value="QGY48201.1"/>
    <property type="molecule type" value="Genomic_DNA"/>
</dbReference>
<proteinExistence type="predicted"/>
<keyword evidence="7" id="KW-1185">Reference proteome</keyword>
<evidence type="ECO:0000259" key="5">
    <source>
        <dbReference type="PROSITE" id="PS50112"/>
    </source>
</evidence>
<evidence type="ECO:0000256" key="2">
    <source>
        <dbReference type="ARBA" id="ARBA00023125"/>
    </source>
</evidence>
<dbReference type="CDD" id="cd06170">
    <property type="entry name" value="LuxR_C_like"/>
    <property type="match status" value="1"/>
</dbReference>
<sequence>MISVFDLQKNKFLYGNDSFQNILGYKAKEIIKGGWEFWYNKISTSEVGNIKNKIDLWNQKIISEIHPKALSFTYHIKDVYNKWHWINHELSFHQIKKNLIVLNYLHDISQKERIEYFLGIKKQAPLGNNDITISKREKEVLLLISEGLSSKQIADELYISNHTAIAHRKNLIEKFNVKNTAQLIKEASKSILM</sequence>
<dbReference type="GO" id="GO:0006355">
    <property type="term" value="P:regulation of DNA-templated transcription"/>
    <property type="evidence" value="ECO:0007669"/>
    <property type="project" value="InterPro"/>
</dbReference>
<gene>
    <name evidence="6" type="ORF">GM418_23570</name>
</gene>
<dbReference type="SMART" id="SM00421">
    <property type="entry name" value="HTH_LUXR"/>
    <property type="match status" value="1"/>
</dbReference>
<dbReference type="SUPFAM" id="SSF46894">
    <property type="entry name" value="C-terminal effector domain of the bipartite response regulators"/>
    <property type="match status" value="1"/>
</dbReference>
<dbReference type="PANTHER" id="PTHR44688">
    <property type="entry name" value="DNA-BINDING TRANSCRIPTIONAL ACTIVATOR DEVR_DOSR"/>
    <property type="match status" value="1"/>
</dbReference>
<dbReference type="Gene3D" id="1.10.10.10">
    <property type="entry name" value="Winged helix-like DNA-binding domain superfamily/Winged helix DNA-binding domain"/>
    <property type="match status" value="1"/>
</dbReference>
<dbReference type="PROSITE" id="PS50043">
    <property type="entry name" value="HTH_LUXR_2"/>
    <property type="match status" value="1"/>
</dbReference>
<keyword evidence="3" id="KW-0804">Transcription</keyword>
<dbReference type="AlphaFoldDB" id="A0A6I6JZY7"/>
<dbReference type="InterPro" id="IPR016032">
    <property type="entry name" value="Sig_transdc_resp-reg_C-effctor"/>
</dbReference>
<evidence type="ECO:0000256" key="1">
    <source>
        <dbReference type="ARBA" id="ARBA00023015"/>
    </source>
</evidence>
<keyword evidence="2" id="KW-0238">DNA-binding</keyword>
<evidence type="ECO:0000259" key="4">
    <source>
        <dbReference type="PROSITE" id="PS50043"/>
    </source>
</evidence>
<feature type="domain" description="HTH luxR-type" evidence="4">
    <location>
        <begin position="126"/>
        <end position="191"/>
    </location>
</feature>
<reference evidence="6 7" key="1">
    <citation type="submission" date="2019-11" db="EMBL/GenBank/DDBJ databases">
        <authorList>
            <person name="Zheng R.K."/>
            <person name="Sun C.M."/>
        </authorList>
    </citation>
    <scope>NUCLEOTIDE SEQUENCE [LARGE SCALE GENOMIC DNA]</scope>
    <source>
        <strain evidence="6 7">WC007</strain>
    </source>
</reference>
<evidence type="ECO:0000313" key="6">
    <source>
        <dbReference type="EMBL" id="QGY48201.1"/>
    </source>
</evidence>
<dbReference type="Gene3D" id="3.30.450.20">
    <property type="entry name" value="PAS domain"/>
    <property type="match status" value="1"/>
</dbReference>
<dbReference type="PRINTS" id="PR00038">
    <property type="entry name" value="HTHLUXR"/>
</dbReference>
<organism evidence="6 7">
    <name type="scientific">Maribellus comscasis</name>
    <dbReference type="NCBI Taxonomy" id="2681766"/>
    <lineage>
        <taxon>Bacteria</taxon>
        <taxon>Pseudomonadati</taxon>
        <taxon>Bacteroidota</taxon>
        <taxon>Bacteroidia</taxon>
        <taxon>Marinilabiliales</taxon>
        <taxon>Prolixibacteraceae</taxon>
        <taxon>Maribellus</taxon>
    </lineage>
</organism>
<accession>A0A6I6JZY7</accession>
<keyword evidence="1" id="KW-0805">Transcription regulation</keyword>
<dbReference type="GO" id="GO:0003677">
    <property type="term" value="F:DNA binding"/>
    <property type="evidence" value="ECO:0007669"/>
    <property type="project" value="UniProtKB-KW"/>
</dbReference>
<dbReference type="Proteomes" id="UP000428260">
    <property type="component" value="Chromosome"/>
</dbReference>
<feature type="domain" description="PAS" evidence="5">
    <location>
        <begin position="1"/>
        <end position="31"/>
    </location>
</feature>
<dbReference type="KEGG" id="mcos:GM418_23570"/>
<evidence type="ECO:0000256" key="3">
    <source>
        <dbReference type="ARBA" id="ARBA00023163"/>
    </source>
</evidence>
<dbReference type="InterPro" id="IPR000014">
    <property type="entry name" value="PAS"/>
</dbReference>
<name>A0A6I6JZY7_9BACT</name>
<protein>
    <submittedName>
        <fullName evidence="6">LuxR family transcriptional regulator</fullName>
    </submittedName>
</protein>
<dbReference type="InterPro" id="IPR000792">
    <property type="entry name" value="Tscrpt_reg_LuxR_C"/>
</dbReference>